<organism evidence="3 4">
    <name type="scientific">Aspergillus ellipticus CBS 707.79</name>
    <dbReference type="NCBI Taxonomy" id="1448320"/>
    <lineage>
        <taxon>Eukaryota</taxon>
        <taxon>Fungi</taxon>
        <taxon>Dikarya</taxon>
        <taxon>Ascomycota</taxon>
        <taxon>Pezizomycotina</taxon>
        <taxon>Eurotiomycetes</taxon>
        <taxon>Eurotiomycetidae</taxon>
        <taxon>Eurotiales</taxon>
        <taxon>Aspergillaceae</taxon>
        <taxon>Aspergillus</taxon>
        <taxon>Aspergillus subgen. Circumdati</taxon>
    </lineage>
</organism>
<evidence type="ECO:0000313" key="3">
    <source>
        <dbReference type="EMBL" id="PYH97472.1"/>
    </source>
</evidence>
<feature type="compositionally biased region" description="Polar residues" evidence="1">
    <location>
        <begin position="245"/>
        <end position="256"/>
    </location>
</feature>
<dbReference type="EMBL" id="KZ825824">
    <property type="protein sequence ID" value="PYH97472.1"/>
    <property type="molecule type" value="Genomic_DNA"/>
</dbReference>
<gene>
    <name evidence="3" type="ORF">BO71DRAFT_417046</name>
</gene>
<dbReference type="Proteomes" id="UP000247810">
    <property type="component" value="Unassembled WGS sequence"/>
</dbReference>
<dbReference type="PANTHER" id="PTHR21193">
    <property type="entry name" value="OXIDOREDUCTASE-LIKE DOMAIN-CONTAINING PROTEIN 1"/>
    <property type="match status" value="1"/>
</dbReference>
<dbReference type="PANTHER" id="PTHR21193:SF3">
    <property type="entry name" value="OXIDOREDUCTASE-LIKE DOMAIN-CONTAINING PROTEIN 1"/>
    <property type="match status" value="1"/>
</dbReference>
<protein>
    <recommendedName>
        <fullName evidence="2">Oxidoreductase-like domain-containing protein</fullName>
    </recommendedName>
</protein>
<dbReference type="GO" id="GO:0005739">
    <property type="term" value="C:mitochondrion"/>
    <property type="evidence" value="ECO:0007669"/>
    <property type="project" value="TreeGrafter"/>
</dbReference>
<name>A0A319EZH4_9EURO</name>
<dbReference type="InterPro" id="IPR019180">
    <property type="entry name" value="Oxidoreductase-like_N"/>
</dbReference>
<dbReference type="AlphaFoldDB" id="A0A319EZH4"/>
<reference evidence="3 4" key="1">
    <citation type="submission" date="2018-02" db="EMBL/GenBank/DDBJ databases">
        <title>The genomes of Aspergillus section Nigri reveals drivers in fungal speciation.</title>
        <authorList>
            <consortium name="DOE Joint Genome Institute"/>
            <person name="Vesth T.C."/>
            <person name="Nybo J."/>
            <person name="Theobald S."/>
            <person name="Brandl J."/>
            <person name="Frisvad J.C."/>
            <person name="Nielsen K.F."/>
            <person name="Lyhne E.K."/>
            <person name="Kogle M.E."/>
            <person name="Kuo A."/>
            <person name="Riley R."/>
            <person name="Clum A."/>
            <person name="Nolan M."/>
            <person name="Lipzen A."/>
            <person name="Salamov A."/>
            <person name="Henrissat B."/>
            <person name="Wiebenga A."/>
            <person name="De vries R.P."/>
            <person name="Grigoriev I.V."/>
            <person name="Mortensen U.H."/>
            <person name="Andersen M.R."/>
            <person name="Baker S.E."/>
        </authorList>
    </citation>
    <scope>NUCLEOTIDE SEQUENCE [LARGE SCALE GENOMIC DNA]</scope>
    <source>
        <strain evidence="3 4">CBS 707.79</strain>
    </source>
</reference>
<keyword evidence="4" id="KW-1185">Reference proteome</keyword>
<feature type="compositionally biased region" description="Basic and acidic residues" evidence="1">
    <location>
        <begin position="314"/>
        <end position="326"/>
    </location>
</feature>
<feature type="region of interest" description="Disordered" evidence="1">
    <location>
        <begin position="244"/>
        <end position="373"/>
    </location>
</feature>
<sequence>MAIVFGTRLAGPGRTSRYNPGSTPNATWKTINGVVLPPRPEEPDNCCMSGCVHCVWDDYRDELEEWAGRLEQAKAKGMTISGATDMRHTPRTEVTTASRSMDDDGGGSETNWSVSDSGEDLFANIPVGIREFMKIEKKYRITMATSRAKTEIILNKANVALARSQRLVASWLPSSTTEDQANIKSEEELQREEDEIFTAVPETLGVGAPLPTKAADGSWNRTELDSNDKLRRQLLGRNYKKVMATASSTKGNTPASAGSAGRHTVNGASSSTAKGLEEDEDEEEGRTSLVGKKNIASGKKRKVDSWIPPVSEPSVDRDNETKRTSPSDDGNGDPTDRHGQQTGPSLQPSRGRKKATSFLDEILAERSKKRKKK</sequence>
<feature type="region of interest" description="Disordered" evidence="1">
    <location>
        <begin position="80"/>
        <end position="117"/>
    </location>
</feature>
<dbReference type="Pfam" id="PF11595">
    <property type="entry name" value="DUF3245"/>
    <property type="match status" value="1"/>
</dbReference>
<evidence type="ECO:0000256" key="1">
    <source>
        <dbReference type="SAM" id="MobiDB-lite"/>
    </source>
</evidence>
<accession>A0A319EZH4</accession>
<proteinExistence type="predicted"/>
<dbReference type="InterPro" id="IPR039251">
    <property type="entry name" value="OXLD1"/>
</dbReference>
<dbReference type="VEuPathDB" id="FungiDB:BO71DRAFT_417046"/>
<feature type="region of interest" description="Disordered" evidence="1">
    <location>
        <begin position="205"/>
        <end position="229"/>
    </location>
</feature>
<dbReference type="STRING" id="1448320.A0A319EZH4"/>
<evidence type="ECO:0000259" key="2">
    <source>
        <dbReference type="Pfam" id="PF09791"/>
    </source>
</evidence>
<dbReference type="InterPro" id="IPR021641">
    <property type="entry name" value="DUF3245"/>
</dbReference>
<dbReference type="OrthoDB" id="3438340at2759"/>
<dbReference type="Pfam" id="PF09791">
    <property type="entry name" value="Oxidored-like"/>
    <property type="match status" value="1"/>
</dbReference>
<evidence type="ECO:0000313" key="4">
    <source>
        <dbReference type="Proteomes" id="UP000247810"/>
    </source>
</evidence>
<feature type="domain" description="Oxidoreductase-like" evidence="2">
    <location>
        <begin position="30"/>
        <end position="74"/>
    </location>
</feature>